<name>A0ABY2KQW4_9RHOB</name>
<organism evidence="2 3">
    <name type="scientific">Pseudotabrizicola sediminis</name>
    <dbReference type="NCBI Taxonomy" id="2486418"/>
    <lineage>
        <taxon>Bacteria</taxon>
        <taxon>Pseudomonadati</taxon>
        <taxon>Pseudomonadota</taxon>
        <taxon>Alphaproteobacteria</taxon>
        <taxon>Rhodobacterales</taxon>
        <taxon>Paracoccaceae</taxon>
        <taxon>Pseudotabrizicola</taxon>
    </lineage>
</organism>
<dbReference type="Pfam" id="PF13649">
    <property type="entry name" value="Methyltransf_25"/>
    <property type="match status" value="1"/>
</dbReference>
<comment type="caution">
    <text evidence="2">The sequence shown here is derived from an EMBL/GenBank/DDBJ whole genome shotgun (WGS) entry which is preliminary data.</text>
</comment>
<evidence type="ECO:0000313" key="3">
    <source>
        <dbReference type="Proteomes" id="UP000297741"/>
    </source>
</evidence>
<dbReference type="GO" id="GO:0008168">
    <property type="term" value="F:methyltransferase activity"/>
    <property type="evidence" value="ECO:0007669"/>
    <property type="project" value="UniProtKB-KW"/>
</dbReference>
<protein>
    <submittedName>
        <fullName evidence="2">Class I SAM-dependent methyltransferase</fullName>
    </submittedName>
</protein>
<dbReference type="InterPro" id="IPR041698">
    <property type="entry name" value="Methyltransf_25"/>
</dbReference>
<dbReference type="Gene3D" id="3.40.50.150">
    <property type="entry name" value="Vaccinia Virus protein VP39"/>
    <property type="match status" value="1"/>
</dbReference>
<dbReference type="CDD" id="cd02440">
    <property type="entry name" value="AdoMet_MTases"/>
    <property type="match status" value="1"/>
</dbReference>
<feature type="domain" description="Methyltransferase" evidence="1">
    <location>
        <begin position="38"/>
        <end position="124"/>
    </location>
</feature>
<keyword evidence="2" id="KW-0808">Transferase</keyword>
<evidence type="ECO:0000259" key="1">
    <source>
        <dbReference type="Pfam" id="PF13649"/>
    </source>
</evidence>
<sequence length="234" mass="25241">MKDAFFTVHSGLPREAPGDAESLGWALDLARTHARARVLDAGCGPGADLALLRAQRPAARLEGLDLHAPFIDRIRAEQPEVEARVGDMLVLDGAYDLIWSAGAAYGPGVTAALAAWRDHLTPQGAVAFSDCLWRTPRPAPAARAFWDRDYPGMMDLPGHIARIEGAGYRILGARWLGAAAWEAYYGPLSDRVAALRPGADADLAQVLDATQAEIELWRTHGGDYGYYLSVVRPA</sequence>
<dbReference type="Proteomes" id="UP000297741">
    <property type="component" value="Unassembled WGS sequence"/>
</dbReference>
<proteinExistence type="predicted"/>
<gene>
    <name evidence="2" type="ORF">EEB11_00940</name>
</gene>
<accession>A0ABY2KQW4</accession>
<dbReference type="RefSeq" id="WP_135428538.1">
    <property type="nucleotide sequence ID" value="NZ_RPEM01000001.1"/>
</dbReference>
<dbReference type="GO" id="GO:0032259">
    <property type="term" value="P:methylation"/>
    <property type="evidence" value="ECO:0007669"/>
    <property type="project" value="UniProtKB-KW"/>
</dbReference>
<evidence type="ECO:0000313" key="2">
    <source>
        <dbReference type="EMBL" id="TGD45174.1"/>
    </source>
</evidence>
<dbReference type="InterPro" id="IPR029063">
    <property type="entry name" value="SAM-dependent_MTases_sf"/>
</dbReference>
<reference evidence="2 3" key="1">
    <citation type="submission" date="2018-11" db="EMBL/GenBank/DDBJ databases">
        <title>Tabrizicola sp. isolated from sediment of alpine lake.</title>
        <authorList>
            <person name="Liu Z."/>
        </authorList>
    </citation>
    <scope>NUCLEOTIDE SEQUENCE [LARGE SCALE GENOMIC DNA]</scope>
    <source>
        <strain evidence="2 3">DRYC-M-16</strain>
    </source>
</reference>
<dbReference type="SUPFAM" id="SSF53335">
    <property type="entry name" value="S-adenosyl-L-methionine-dependent methyltransferases"/>
    <property type="match status" value="1"/>
</dbReference>
<keyword evidence="3" id="KW-1185">Reference proteome</keyword>
<keyword evidence="2" id="KW-0489">Methyltransferase</keyword>
<dbReference type="EMBL" id="RPEM01000001">
    <property type="protein sequence ID" value="TGD45174.1"/>
    <property type="molecule type" value="Genomic_DNA"/>
</dbReference>